<name>A0ABM9WQW4_9GAMM</name>
<proteinExistence type="predicted"/>
<organism evidence="1 2">
    <name type="scientific">Idiomarina baltica OS145</name>
    <dbReference type="NCBI Taxonomy" id="314276"/>
    <lineage>
        <taxon>Bacteria</taxon>
        <taxon>Pseudomonadati</taxon>
        <taxon>Pseudomonadota</taxon>
        <taxon>Gammaproteobacteria</taxon>
        <taxon>Alteromonadales</taxon>
        <taxon>Idiomarinaceae</taxon>
        <taxon>Idiomarina</taxon>
    </lineage>
</organism>
<dbReference type="EMBL" id="AAMX01000001">
    <property type="protein sequence ID" value="EAQ33285.1"/>
    <property type="molecule type" value="Genomic_DNA"/>
</dbReference>
<sequence>MDLLRKVITEHATPQKSKIEKASINCADTLMHLICREPIDTLNDAHKEMVFSTIYDSVHAKKSLSSKFRRALIDAINQKLYGQHYYSTPRLNGFVDPKIVKAKSLLHGAINEVNLLVSVQKSFNNSYPLFLVLFHAAFESGLCFEEALDALLTTVTTSKVVLKKIEGNWVIPLIYSRRGHETNTKANRRKVTQRNFYPGPLTLFAISGFIKSRATACISGDATTLLKNELSAIASQQAIKKLNNRTFLRAVAQLVSEQPGSNMPSFLRHFAGGDLSSASTSIECLQCIKSQTFHNTIASPTQPNPVSIPRQPAGVLKKRDLPAYHSEFSEGLRELFKARNDHHRSAAERKAFIIRRIDSFYESRKRTISDSEFMLIDWLRYCYREGNLTKFATGARYVSSVATIWLDVCQQTSVFVLDEDEMTELYEQLMNKKSLSDSQYSESIIELMHFLNEEHDIALPQQLEPRDKQKSVHVRSNIPSEVHIKQLFTDIGELYANQSSHLRESVIALLILCSRLNPRPNEVLNLEIKDIDLLLKGHLFVRTNRHFREKTYSAKRLIELDTFLPPDESKFIRWFINRRMEQAGRYLSADGRVRFTNPHMLIFSRLPHNNVFLNMREISQHVTRLLSSYTGVHTPMYQLRHFAISTAVLVCFASDDTVRALTPYSPEQVAVIRDYFQLSDSLNVLYKISTWAGHLEPGMTLSTYTHFTDLLLFESIMRSHTTTNMSSVRNLSRMQPARMSKLLPEGANAEALNKTELMSLADRLLSKERGGWVVKQHKGIEKGDIDMDSLFTQKTEFDAEQVSLVLEASDKGRSIEQICDLYNLERKMVEALIDAARDTKERYKTKHRKFRLYAAETSKLHVPLPNSNDDIMAANIIINKLMPAAMHYLDNQVRKASHILLSASTHSHRYVSFNTKEIDDAINLITALKPVVPASRLYLEIHVDNSICGTPVEKYRDDILKVVTAHWNDVLNAVGHFEIVLKDGGKRQNSMGVARLYFLGHDINENNAQYLKRNSEQYASSALRYAFHTLAIYSGALRRYYDPGFTYDPNNIYELT</sequence>
<dbReference type="Gene3D" id="1.10.443.10">
    <property type="entry name" value="Intergrase catalytic core"/>
    <property type="match status" value="1"/>
</dbReference>
<dbReference type="Proteomes" id="UP000016543">
    <property type="component" value="Unassembled WGS sequence"/>
</dbReference>
<dbReference type="InterPro" id="IPR013762">
    <property type="entry name" value="Integrase-like_cat_sf"/>
</dbReference>
<comment type="caution">
    <text evidence="1">The sequence shown here is derived from an EMBL/GenBank/DDBJ whole genome shotgun (WGS) entry which is preliminary data.</text>
</comment>
<gene>
    <name evidence="1" type="ORF">OS145_02915</name>
</gene>
<reference evidence="1 2" key="1">
    <citation type="submission" date="2006-01" db="EMBL/GenBank/DDBJ databases">
        <authorList>
            <person name="Brettar I."/>
            <person name="Hofle M."/>
            <person name="Ferriera S."/>
            <person name="Johnson J."/>
            <person name="Kravitz S."/>
            <person name="Halpern A."/>
            <person name="Remington K."/>
            <person name="Beeson K."/>
            <person name="Tran B."/>
            <person name="Rogers Y.-H."/>
            <person name="Friedman R."/>
            <person name="Venter J.C."/>
        </authorList>
    </citation>
    <scope>NUCLEOTIDE SEQUENCE [LARGE SCALE GENOMIC DNA]</scope>
    <source>
        <strain evidence="1 2">OS145</strain>
    </source>
</reference>
<evidence type="ECO:0000313" key="2">
    <source>
        <dbReference type="Proteomes" id="UP000016543"/>
    </source>
</evidence>
<keyword evidence="2" id="KW-1185">Reference proteome</keyword>
<protein>
    <recommendedName>
        <fullName evidence="3">Tyr recombinase domain-containing protein</fullName>
    </recommendedName>
</protein>
<dbReference type="RefSeq" id="WP_006954048.1">
    <property type="nucleotide sequence ID" value="NZ_AAMX01000001.1"/>
</dbReference>
<evidence type="ECO:0000313" key="1">
    <source>
        <dbReference type="EMBL" id="EAQ33285.1"/>
    </source>
</evidence>
<accession>A0ABM9WQW4</accession>
<evidence type="ECO:0008006" key="3">
    <source>
        <dbReference type="Google" id="ProtNLM"/>
    </source>
</evidence>